<dbReference type="SUPFAM" id="SSF46689">
    <property type="entry name" value="Homeodomain-like"/>
    <property type="match status" value="1"/>
</dbReference>
<dbReference type="EMBL" id="CAEZTS010000004">
    <property type="protein sequence ID" value="CAB4565824.1"/>
    <property type="molecule type" value="Genomic_DNA"/>
</dbReference>
<dbReference type="PROSITE" id="PS50977">
    <property type="entry name" value="HTH_TETR_2"/>
    <property type="match status" value="1"/>
</dbReference>
<sequence length="201" mass="22357">MPPSAQPRQDATPLDGRRERGARNKAAVVQALLQLYEAGEIQPSAARIAEIAGVSERSVFRYFDDMEDLAATAIVIQWERIHQFYEGLDGSGDFEQRLDAMIEHRLRLFDKTIGVGRASAVVSARSATVATAMNQRRTILRTQAVEQFAPEIAAHSQPDAVSRIVDYTLSIENIEYLRSSVGLSRNRTRDTLMSALRLALN</sequence>
<dbReference type="Gene3D" id="1.10.357.10">
    <property type="entry name" value="Tetracycline Repressor, domain 2"/>
    <property type="match status" value="1"/>
</dbReference>
<evidence type="ECO:0000256" key="2">
    <source>
        <dbReference type="SAM" id="MobiDB-lite"/>
    </source>
</evidence>
<accession>A0A6J6DRJ1</accession>
<keyword evidence="1" id="KW-0238">DNA-binding</keyword>
<gene>
    <name evidence="4" type="ORF">UFOPK1722_00081</name>
</gene>
<dbReference type="AlphaFoldDB" id="A0A6J6DRJ1"/>
<evidence type="ECO:0000259" key="3">
    <source>
        <dbReference type="PROSITE" id="PS50977"/>
    </source>
</evidence>
<name>A0A6J6DRJ1_9ZZZZ</name>
<dbReference type="InterPro" id="IPR009057">
    <property type="entry name" value="Homeodomain-like_sf"/>
</dbReference>
<protein>
    <submittedName>
        <fullName evidence="4">Unannotated protein</fullName>
    </submittedName>
</protein>
<dbReference type="GO" id="GO:0003677">
    <property type="term" value="F:DNA binding"/>
    <property type="evidence" value="ECO:0007669"/>
    <property type="project" value="UniProtKB-KW"/>
</dbReference>
<feature type="region of interest" description="Disordered" evidence="2">
    <location>
        <begin position="1"/>
        <end position="21"/>
    </location>
</feature>
<evidence type="ECO:0000256" key="1">
    <source>
        <dbReference type="ARBA" id="ARBA00023125"/>
    </source>
</evidence>
<proteinExistence type="predicted"/>
<feature type="domain" description="HTH tetR-type" evidence="3">
    <location>
        <begin position="22"/>
        <end position="81"/>
    </location>
</feature>
<reference evidence="4" key="1">
    <citation type="submission" date="2020-05" db="EMBL/GenBank/DDBJ databases">
        <authorList>
            <person name="Chiriac C."/>
            <person name="Salcher M."/>
            <person name="Ghai R."/>
            <person name="Kavagutti S V."/>
        </authorList>
    </citation>
    <scope>NUCLEOTIDE SEQUENCE</scope>
</reference>
<organism evidence="4">
    <name type="scientific">freshwater metagenome</name>
    <dbReference type="NCBI Taxonomy" id="449393"/>
    <lineage>
        <taxon>unclassified sequences</taxon>
        <taxon>metagenomes</taxon>
        <taxon>ecological metagenomes</taxon>
    </lineage>
</organism>
<evidence type="ECO:0000313" key="4">
    <source>
        <dbReference type="EMBL" id="CAB4565824.1"/>
    </source>
</evidence>
<dbReference type="InterPro" id="IPR001647">
    <property type="entry name" value="HTH_TetR"/>
</dbReference>